<keyword evidence="8" id="KW-1185">Reference proteome</keyword>
<evidence type="ECO:0000256" key="5">
    <source>
        <dbReference type="SAM" id="MobiDB-lite"/>
    </source>
</evidence>
<evidence type="ECO:0000313" key="7">
    <source>
        <dbReference type="EMBL" id="AGL61756.1"/>
    </source>
</evidence>
<dbReference type="STRING" id="1332188.L336_0045"/>
<gene>
    <name evidence="7" type="ORF">L336_0045</name>
</gene>
<dbReference type="OrthoDB" id="9780734at2"/>
<feature type="region of interest" description="Disordered" evidence="5">
    <location>
        <begin position="228"/>
        <end position="307"/>
    </location>
</feature>
<evidence type="ECO:0000256" key="2">
    <source>
        <dbReference type="ARBA" id="ARBA00022722"/>
    </source>
</evidence>
<dbReference type="PROSITE" id="PS50926">
    <property type="entry name" value="TRAM"/>
    <property type="match status" value="1"/>
</dbReference>
<evidence type="ECO:0000256" key="1">
    <source>
        <dbReference type="ARBA" id="ARBA00001946"/>
    </source>
</evidence>
<keyword evidence="2" id="KW-0540">Nuclease</keyword>
<evidence type="ECO:0000256" key="3">
    <source>
        <dbReference type="ARBA" id="ARBA00022801"/>
    </source>
</evidence>
<dbReference type="GO" id="GO:0004518">
    <property type="term" value="F:nuclease activity"/>
    <property type="evidence" value="ECO:0007669"/>
    <property type="project" value="UniProtKB-KW"/>
</dbReference>
<dbReference type="PANTHER" id="PTHR11603">
    <property type="entry name" value="AAA FAMILY ATPASE"/>
    <property type="match status" value="1"/>
</dbReference>
<accession>R4PX59</accession>
<dbReference type="HOGENOM" id="CLU_050839_1_0_0"/>
<dbReference type="SUPFAM" id="SSF88723">
    <property type="entry name" value="PIN domain-like"/>
    <property type="match status" value="1"/>
</dbReference>
<evidence type="ECO:0000256" key="4">
    <source>
        <dbReference type="ARBA" id="ARBA00022842"/>
    </source>
</evidence>
<dbReference type="Gene3D" id="3.40.50.1010">
    <property type="entry name" value="5'-nuclease"/>
    <property type="match status" value="1"/>
</dbReference>
<dbReference type="PATRIC" id="fig|1332188.3.peg.44"/>
<dbReference type="InterPro" id="IPR052041">
    <property type="entry name" value="Nucleic_acid_metab_PIN/TRAM"/>
</dbReference>
<dbReference type="AlphaFoldDB" id="R4PX59"/>
<keyword evidence="4" id="KW-0460">Magnesium</keyword>
<dbReference type="InterPro" id="IPR002716">
    <property type="entry name" value="PIN_dom"/>
</dbReference>
<dbReference type="CDD" id="cd09877">
    <property type="entry name" value="PIN_YacL-like"/>
    <property type="match status" value="1"/>
</dbReference>
<evidence type="ECO:0000259" key="6">
    <source>
        <dbReference type="PROSITE" id="PS50926"/>
    </source>
</evidence>
<evidence type="ECO:0000313" key="8">
    <source>
        <dbReference type="Proteomes" id="UP000013893"/>
    </source>
</evidence>
<proteinExistence type="predicted"/>
<feature type="compositionally biased region" description="Basic and acidic residues" evidence="5">
    <location>
        <begin position="291"/>
        <end position="307"/>
    </location>
</feature>
<dbReference type="InterPro" id="IPR002792">
    <property type="entry name" value="TRAM_dom"/>
</dbReference>
<reference evidence="7 8" key="1">
    <citation type="journal article" date="2013" name="Nat. Biotechnol.">
        <title>Genome sequences of rare, uncultured bacteria obtained by differential coverage binning of multiple metagenomes.</title>
        <authorList>
            <person name="Albertsen M."/>
            <person name="Hugenholtz P."/>
            <person name="Skarshewski A."/>
            <person name="Nielsen K.L."/>
            <person name="Tyson G.W."/>
            <person name="Nielsen P.H."/>
        </authorList>
    </citation>
    <scope>NUCLEOTIDE SEQUENCE [LARGE SCALE GENOMIC DNA]</scope>
    <source>
        <strain evidence="7">TM71</strain>
    </source>
</reference>
<dbReference type="GO" id="GO:0016787">
    <property type="term" value="F:hydrolase activity"/>
    <property type="evidence" value="ECO:0007669"/>
    <property type="project" value="UniProtKB-KW"/>
</dbReference>
<protein>
    <submittedName>
        <fullName evidence="7">Putative PilT domain containing protein</fullName>
    </submittedName>
</protein>
<dbReference type="SMART" id="SM00670">
    <property type="entry name" value="PINc"/>
    <property type="match status" value="1"/>
</dbReference>
<feature type="domain" description="TRAM" evidence="6">
    <location>
        <begin position="165"/>
        <end position="226"/>
    </location>
</feature>
<dbReference type="Proteomes" id="UP000013893">
    <property type="component" value="Chromosome"/>
</dbReference>
<dbReference type="EMBL" id="CP005957">
    <property type="protein sequence ID" value="AGL61756.1"/>
    <property type="molecule type" value="Genomic_DNA"/>
</dbReference>
<dbReference type="KEGG" id="saal:L336_0045"/>
<organism evidence="7 8">
    <name type="scientific">Candidatus Saccharimonas aalborgensis</name>
    <dbReference type="NCBI Taxonomy" id="1332188"/>
    <lineage>
        <taxon>Bacteria</taxon>
        <taxon>Candidatus Saccharimonadota</taxon>
        <taxon>Candidatus Saccharimonadia</taxon>
        <taxon>Candidatus Saccharimonadales</taxon>
        <taxon>Candidatus Saccharimonadaceae</taxon>
        <taxon>Candidatus Saccharimonas</taxon>
    </lineage>
</organism>
<comment type="cofactor">
    <cofactor evidence="1">
        <name>Mg(2+)</name>
        <dbReference type="ChEBI" id="CHEBI:18420"/>
    </cofactor>
</comment>
<dbReference type="RefSeq" id="WP_015641207.1">
    <property type="nucleotide sequence ID" value="NC_021219.1"/>
</dbReference>
<name>R4PX59_9BACT</name>
<dbReference type="InterPro" id="IPR029060">
    <property type="entry name" value="PIN-like_dom_sf"/>
</dbReference>
<dbReference type="PANTHER" id="PTHR11603:SF147">
    <property type="entry name" value="MEMBRANE PROTEIN"/>
    <property type="match status" value="1"/>
</dbReference>
<keyword evidence="3" id="KW-0378">Hydrolase</keyword>
<sequence>METKDIALLAVTLLILGEVTYLLARLPKTSIKSKERPILIDTSVLMDGRITSIASTGFMGGALVIPRSVVGELQFLADNADADKRARARRGLDVITELQAMPMVTVEVLQDGSKAQEGVDERLLSLAKQYTAVICTIDYNLNKVAAVEGIPVLNINELAQSLRMAYLPGEHMMVELVQKGQDSHQGVGYLADGTMVVVEQASNLIGQTVSVEVIRSLQTAAGKMMFARRASDKSIAKPTQSRPQRSRTQDSSHKIISQKESVSPKKIGKNDRDQRPFVPRQKLSRSLSSPRRQDRESALIDLVEKQP</sequence>